<dbReference type="GO" id="GO:0003677">
    <property type="term" value="F:DNA binding"/>
    <property type="evidence" value="ECO:0007669"/>
    <property type="project" value="InterPro"/>
</dbReference>
<keyword evidence="2" id="KW-0548">Nucleotidyltransferase</keyword>
<keyword evidence="3" id="KW-0235">DNA replication</keyword>
<accession>A0A7V3RHU8</accession>
<reference evidence="6" key="1">
    <citation type="journal article" date="2020" name="mSystems">
        <title>Genome- and Community-Level Interaction Insights into Carbon Utilization and Element Cycling Functions of Hydrothermarchaeota in Hydrothermal Sediment.</title>
        <authorList>
            <person name="Zhou Z."/>
            <person name="Liu Y."/>
            <person name="Xu W."/>
            <person name="Pan J."/>
            <person name="Luo Z.H."/>
            <person name="Li M."/>
        </authorList>
    </citation>
    <scope>NUCLEOTIDE SEQUENCE [LARGE SCALE GENOMIC DNA]</scope>
    <source>
        <strain evidence="6">SpSt-961</strain>
    </source>
</reference>
<dbReference type="GO" id="GO:0003887">
    <property type="term" value="F:DNA-directed DNA polymerase activity"/>
    <property type="evidence" value="ECO:0007669"/>
    <property type="project" value="UniProtKB-KW"/>
</dbReference>
<dbReference type="EMBL" id="DTOZ01000145">
    <property type="protein sequence ID" value="HGE78482.1"/>
    <property type="molecule type" value="Genomic_DNA"/>
</dbReference>
<dbReference type="InterPro" id="IPR005790">
    <property type="entry name" value="DNA_polIII_delta"/>
</dbReference>
<keyword evidence="1" id="KW-0808">Transferase</keyword>
<dbReference type="AlphaFoldDB" id="A0A7V3RHU8"/>
<dbReference type="Pfam" id="PF06144">
    <property type="entry name" value="DNA_pol3_delta"/>
    <property type="match status" value="1"/>
</dbReference>
<keyword evidence="4" id="KW-0239">DNA-directed DNA polymerase</keyword>
<dbReference type="PANTHER" id="PTHR34388:SF1">
    <property type="entry name" value="DNA POLYMERASE III SUBUNIT DELTA"/>
    <property type="match status" value="1"/>
</dbReference>
<dbReference type="PANTHER" id="PTHR34388">
    <property type="entry name" value="DNA POLYMERASE III SUBUNIT DELTA"/>
    <property type="match status" value="1"/>
</dbReference>
<evidence type="ECO:0000256" key="1">
    <source>
        <dbReference type="ARBA" id="ARBA00022679"/>
    </source>
</evidence>
<comment type="caution">
    <text evidence="6">The sequence shown here is derived from an EMBL/GenBank/DDBJ whole genome shotgun (WGS) entry which is preliminary data.</text>
</comment>
<evidence type="ECO:0000259" key="5">
    <source>
        <dbReference type="Pfam" id="PF06144"/>
    </source>
</evidence>
<proteinExistence type="predicted"/>
<organism evidence="6">
    <name type="scientific">candidate division WOR-3 bacterium</name>
    <dbReference type="NCBI Taxonomy" id="2052148"/>
    <lineage>
        <taxon>Bacteria</taxon>
        <taxon>Bacteria division WOR-3</taxon>
    </lineage>
</organism>
<dbReference type="InterPro" id="IPR027417">
    <property type="entry name" value="P-loop_NTPase"/>
</dbReference>
<name>A0A7V3RHU8_UNCW3</name>
<dbReference type="InterPro" id="IPR010372">
    <property type="entry name" value="DNA_pol3_delta_N"/>
</dbReference>
<gene>
    <name evidence="6" type="ORF">ENX68_05730</name>
</gene>
<sequence>MVDMNNDNGDTVHNHYLLLSDELLLVNNKIDELKKILKIDESFDFEVCSIQDYEYSEIINKILTPPFISQKRMLILKNLEKKNLKDLEEFAHILPRIPKFCCLITVYMIDKKHSARQKSESFNKLRELFPNARSVILMPDKTTVQRWIVKKLESLGLEDRHDIVDYLVEEFSDDVTGLKNEIQKIENYLYQTKQLGFSEAKDILGVLPEYDVYKVAKNFFQRHKETLRQLVSLLTYLRTPVILVDALGQTLSSYARNANDEKIIRYLTGELLRIDSRLKTGSDFGDILLEILFIKNLLGVNKGAIYGK</sequence>
<dbReference type="Gene3D" id="3.40.50.300">
    <property type="entry name" value="P-loop containing nucleotide triphosphate hydrolases"/>
    <property type="match status" value="1"/>
</dbReference>
<dbReference type="NCBIfam" id="TIGR01128">
    <property type="entry name" value="holA"/>
    <property type="match status" value="1"/>
</dbReference>
<dbReference type="GO" id="GO:0009360">
    <property type="term" value="C:DNA polymerase III complex"/>
    <property type="evidence" value="ECO:0007669"/>
    <property type="project" value="InterPro"/>
</dbReference>
<evidence type="ECO:0000256" key="4">
    <source>
        <dbReference type="ARBA" id="ARBA00022932"/>
    </source>
</evidence>
<protein>
    <recommendedName>
        <fullName evidence="5">DNA polymerase III delta N-terminal domain-containing protein</fullName>
    </recommendedName>
</protein>
<dbReference type="Gene3D" id="1.10.8.60">
    <property type="match status" value="1"/>
</dbReference>
<evidence type="ECO:0000313" key="6">
    <source>
        <dbReference type="EMBL" id="HGE78482.1"/>
    </source>
</evidence>
<evidence type="ECO:0000256" key="2">
    <source>
        <dbReference type="ARBA" id="ARBA00022695"/>
    </source>
</evidence>
<dbReference type="SUPFAM" id="SSF52540">
    <property type="entry name" value="P-loop containing nucleoside triphosphate hydrolases"/>
    <property type="match status" value="1"/>
</dbReference>
<dbReference type="GO" id="GO:0006261">
    <property type="term" value="P:DNA-templated DNA replication"/>
    <property type="evidence" value="ECO:0007669"/>
    <property type="project" value="TreeGrafter"/>
</dbReference>
<evidence type="ECO:0000256" key="3">
    <source>
        <dbReference type="ARBA" id="ARBA00022705"/>
    </source>
</evidence>
<feature type="domain" description="DNA polymerase III delta N-terminal" evidence="5">
    <location>
        <begin position="16"/>
        <end position="125"/>
    </location>
</feature>